<evidence type="ECO:0000313" key="2">
    <source>
        <dbReference type="EMBL" id="CAG6391368.1"/>
    </source>
</evidence>
<reference evidence="2" key="1">
    <citation type="submission" date="2021-05" db="EMBL/GenBank/DDBJ databases">
        <authorList>
            <person name="Arsene-Ploetze F."/>
        </authorList>
    </citation>
    <scope>NUCLEOTIDE SEQUENCE</scope>
    <source>
        <strain evidence="2">DSM 42138</strain>
    </source>
</reference>
<feature type="signal peptide" evidence="1">
    <location>
        <begin position="1"/>
        <end position="21"/>
    </location>
</feature>
<feature type="chain" id="PRO_5040813474" evidence="1">
    <location>
        <begin position="22"/>
        <end position="133"/>
    </location>
</feature>
<sequence length="133" mass="13780">MLAVGAAAAGLFTATGGSAQAQDGYSDGDYQASTKAEFVNCGGEVQLGTSLSNGSLYARGGFTLNLSSRGRECWGWLERSTDGGHTWTTISGGHHGAGVFAQTYYYYDGVGYLARVCVGDLLYDNSYSCGAGV</sequence>
<evidence type="ECO:0000313" key="3">
    <source>
        <dbReference type="Proteomes" id="UP001152519"/>
    </source>
</evidence>
<evidence type="ECO:0000256" key="1">
    <source>
        <dbReference type="SAM" id="SignalP"/>
    </source>
</evidence>
<keyword evidence="1" id="KW-0732">Signal</keyword>
<keyword evidence="3" id="KW-1185">Reference proteome</keyword>
<dbReference type="Proteomes" id="UP001152519">
    <property type="component" value="Unassembled WGS sequence"/>
</dbReference>
<proteinExistence type="predicted"/>
<protein>
    <submittedName>
        <fullName evidence="2">Uncharacterized protein</fullName>
    </submittedName>
</protein>
<accession>A0A9W4DKI3</accession>
<name>A0A9W4DKI3_9ACTN</name>
<dbReference type="EMBL" id="CAJSLV010000024">
    <property type="protein sequence ID" value="CAG6391368.1"/>
    <property type="molecule type" value="Genomic_DNA"/>
</dbReference>
<dbReference type="SUPFAM" id="SSF110296">
    <property type="entry name" value="Oligoxyloglucan reducing end-specific cellobiohydrolase"/>
    <property type="match status" value="1"/>
</dbReference>
<dbReference type="AlphaFoldDB" id="A0A9W4DKI3"/>
<gene>
    <name evidence="2" type="ORF">SCOCK_120004</name>
</gene>
<comment type="caution">
    <text evidence="2">The sequence shown here is derived from an EMBL/GenBank/DDBJ whole genome shotgun (WGS) entry which is preliminary data.</text>
</comment>
<organism evidence="2 3">
    <name type="scientific">Actinacidiphila cocklensis</name>
    <dbReference type="NCBI Taxonomy" id="887465"/>
    <lineage>
        <taxon>Bacteria</taxon>
        <taxon>Bacillati</taxon>
        <taxon>Actinomycetota</taxon>
        <taxon>Actinomycetes</taxon>
        <taxon>Kitasatosporales</taxon>
        <taxon>Streptomycetaceae</taxon>
        <taxon>Actinacidiphila</taxon>
    </lineage>
</organism>